<dbReference type="InterPro" id="IPR028261">
    <property type="entry name" value="DPD_II"/>
</dbReference>
<dbReference type="CDD" id="cd02808">
    <property type="entry name" value="GltS_FMN"/>
    <property type="match status" value="1"/>
</dbReference>
<feature type="region of interest" description="Disordered" evidence="21">
    <location>
        <begin position="198"/>
        <end position="219"/>
    </location>
</feature>
<dbReference type="Pfam" id="PF14691">
    <property type="entry name" value="Fer4_20"/>
    <property type="match status" value="1"/>
</dbReference>
<dbReference type="SUPFAM" id="SSF69336">
    <property type="entry name" value="Alpha subunit of glutamate synthase, C-terminal domain"/>
    <property type="match status" value="1"/>
</dbReference>
<dbReference type="Pfam" id="PF01493">
    <property type="entry name" value="GXGXG"/>
    <property type="match status" value="1"/>
</dbReference>
<dbReference type="UniPathway" id="UPA00634">
    <property type="reaction ID" value="UER00690"/>
</dbReference>
<dbReference type="InterPro" id="IPR009051">
    <property type="entry name" value="Helical_ferredxn"/>
</dbReference>
<evidence type="ECO:0000256" key="1">
    <source>
        <dbReference type="ARBA" id="ARBA00001917"/>
    </source>
</evidence>
<evidence type="ECO:0000256" key="3">
    <source>
        <dbReference type="ARBA" id="ARBA00001974"/>
    </source>
</evidence>
<evidence type="ECO:0000313" key="27">
    <source>
        <dbReference type="EMBL" id="KAF4689459.1"/>
    </source>
</evidence>
<comment type="catalytic activity">
    <reaction evidence="20">
        <text>2 L-glutamate + NAD(+) = L-glutamine + 2-oxoglutarate + NADH + H(+)</text>
        <dbReference type="Rhea" id="RHEA:13753"/>
        <dbReference type="ChEBI" id="CHEBI:15378"/>
        <dbReference type="ChEBI" id="CHEBI:16810"/>
        <dbReference type="ChEBI" id="CHEBI:29985"/>
        <dbReference type="ChEBI" id="CHEBI:57540"/>
        <dbReference type="ChEBI" id="CHEBI:57945"/>
        <dbReference type="ChEBI" id="CHEBI:58359"/>
        <dbReference type="EC" id="1.4.1.14"/>
    </reaction>
</comment>
<evidence type="ECO:0000259" key="25">
    <source>
        <dbReference type="Pfam" id="PF07992"/>
    </source>
</evidence>
<evidence type="ECO:0000256" key="20">
    <source>
        <dbReference type="ARBA" id="ARBA00048867"/>
    </source>
</evidence>
<keyword evidence="18" id="KW-0003">3Fe-4S</keyword>
<comment type="similarity">
    <text evidence="7">Belongs to the glutamate synthase family.</text>
</comment>
<evidence type="ECO:0000256" key="7">
    <source>
        <dbReference type="ARBA" id="ARBA00009716"/>
    </source>
</evidence>
<dbReference type="GO" id="GO:0016040">
    <property type="term" value="F:glutamate synthase (NADH) activity"/>
    <property type="evidence" value="ECO:0007669"/>
    <property type="project" value="UniProtKB-EC"/>
</dbReference>
<feature type="domain" description="Dihydroprymidine dehydrogenase" evidence="26">
    <location>
        <begin position="988"/>
        <end position="1089"/>
    </location>
</feature>
<dbReference type="InterPro" id="IPR023753">
    <property type="entry name" value="FAD/NAD-binding_dom"/>
</dbReference>
<dbReference type="GO" id="GO:0051538">
    <property type="term" value="F:3 iron, 4 sulfur cluster binding"/>
    <property type="evidence" value="ECO:0007669"/>
    <property type="project" value="UniProtKB-KW"/>
</dbReference>
<comment type="cofactor">
    <cofactor evidence="2">
        <name>[3Fe-4S] cluster</name>
        <dbReference type="ChEBI" id="CHEBI:21137"/>
    </cofactor>
</comment>
<name>A0A7J6P033_PEROL</name>
<dbReference type="Gene3D" id="3.20.20.70">
    <property type="entry name" value="Aldolase class I"/>
    <property type="match status" value="1"/>
</dbReference>
<accession>A0A7J6P033</accession>
<dbReference type="Gene3D" id="1.10.1060.10">
    <property type="entry name" value="Alpha-helical ferredoxin"/>
    <property type="match status" value="1"/>
</dbReference>
<protein>
    <recommendedName>
        <fullName evidence="19">glutamate synthase (NADH)</fullName>
        <ecNumber evidence="19">1.4.1.14</ecNumber>
    </recommendedName>
</protein>
<dbReference type="Pfam" id="PF07992">
    <property type="entry name" value="Pyr_redox_2"/>
    <property type="match status" value="1"/>
</dbReference>
<dbReference type="Pfam" id="PF04898">
    <property type="entry name" value="Glu_syn_central"/>
    <property type="match status" value="1"/>
</dbReference>
<dbReference type="EMBL" id="JABANP010000124">
    <property type="protein sequence ID" value="KAF4689459.1"/>
    <property type="molecule type" value="Genomic_DNA"/>
</dbReference>
<dbReference type="SUPFAM" id="SSF46548">
    <property type="entry name" value="alpha-helical ferredoxin"/>
    <property type="match status" value="1"/>
</dbReference>
<sequence>MCCLLAFGADAIYPYLAYAALTRVRPTSTGAGKDSALSELSLNKMVKNYRAATHAGILKVMSKMGISCLSSYKGAQLFQCIGLAADVKNLCFDACMSSLGGVGFRALQEDALRLHTNESARKDSPVAYKEYEEWENALVDECELRGLLEICYDKCTPIPVESVETESEIVKRFCTGAVSFGAISAPTHETLAAAMNSLGGRSNTGEGGEDEARFGEENETRSRIKQVASGRFGVTAAYLADADEIQIKLAQGAKPGEGGELPGYKVVGAIAEIRKSTPGVGLISPPPHHDMYSIEDVAQLISDLKHTNPTARISLKLVSKIGVGIIAAGLVKGGAGHVVISGNNGGTGAAKWTSIKHAGGPWELGLAESHQVLVLNGLRDRVVLQADGQIRTARDVVYAGLLGSDEIAMTTDPELVKKFAGQPEHLVNFLWLMAGEVRQIMARLGIKRFQDLIGRTDLLRMKSVVRENRKTAEIDLSDMLKPTWDAWRRGDSQLGRRQLEDASVTESTVAGSPESRASLAEDLDERILARARAMIAGDDRDLTVAIKDPILINNSDRTVGARLSYEIAKQRGSAGLPEGSLLVLFSGSAGQSFGSWLMKGVSFSLEGEANDYVGKGLCGGDVDIRPPKPCAPEFRPEDNVIVGNACLYGATGGRLFVNGQADLLYVTVGQWQSSRAAAIMAASMSGGLAYVLDLDHDNCNKQTVYLDPLGGDAGEDKVALKALLSEHLKRTGSPKAARLLADWANSIERFTKVFPHEYKRVLKEAIVEHVKTGSTVAAGILNDFENMRRSCVSTKTSAKSIIARYNLWRSTVDGKEDHTLEALGLGDVPKDNVGDLLQSVASGRGMARAFRMGYRMWRKGHYKGSKDLLRGVDLDRFLAEQFPNQWKRFTEGLKKNPGAGDPLTPAVRTLAKRQGPKSARSSVDIEDVAAHGREVADPRPASVAFPDKRAGFKLYSRRNPTISRAAKSRVLDWEEIYSKKPHRSRLYDQLLTTQTARCMDCGTPTCHYPNNGGGGCPLGNRIPTFNQLVYEGQWKLALDRLLDTNNFPEFTGTACPAPCEEACVLSINEPAVTIKSVELAIIEHAFQKGWIHPMPPLTRTYKTVAIVGSGPTGLIAAAQLNKAGHSVTVFERADRIGGLLVYGIPNMKLDKIDKVQRRVEILQQEGIEFETDIEVGVEPNTLSSLRSTFDAVLLATGATQSRDSLAKIPGRELKGIYQAMEFLSLSQKSWLDSEHDDEKFIDCAGRKVVVIGGGDTAVDCVATAIRLGAESVLQFSRRPAGSKPKSRWPYWDEDVYRVEYAHEEVQAVNSRDPREYEVQSRAFVGEDGVLKGIETVQVSFDPVTRTTKPIEGSEHTYPCDLALLAMGFTGPDQNVDQGALPRKEGCFDADYGTYTVNGTSATGAVTEAPIFAAGDCRRGASLIVTALAEGRDVAAVIDRLVFLVAC</sequence>
<proteinExistence type="inferred from homology"/>
<dbReference type="SUPFAM" id="SSF51971">
    <property type="entry name" value="Nucleotide-binding domain"/>
    <property type="match status" value="1"/>
</dbReference>
<evidence type="ECO:0000256" key="9">
    <source>
        <dbReference type="ARBA" id="ARBA00022630"/>
    </source>
</evidence>
<dbReference type="InterPro" id="IPR036188">
    <property type="entry name" value="FAD/NAD-bd_sf"/>
</dbReference>
<keyword evidence="16" id="KW-0411">Iron-sulfur</keyword>
<dbReference type="UniPathway" id="UPA00045"/>
<organism evidence="27 28">
    <name type="scientific">Perkinsus olseni</name>
    <name type="common">Perkinsus atlanticus</name>
    <dbReference type="NCBI Taxonomy" id="32597"/>
    <lineage>
        <taxon>Eukaryota</taxon>
        <taxon>Sar</taxon>
        <taxon>Alveolata</taxon>
        <taxon>Perkinsozoa</taxon>
        <taxon>Perkinsea</taxon>
        <taxon>Perkinsida</taxon>
        <taxon>Perkinsidae</taxon>
        <taxon>Perkinsus</taxon>
    </lineage>
</organism>
<evidence type="ECO:0000256" key="13">
    <source>
        <dbReference type="ARBA" id="ARBA00022962"/>
    </source>
</evidence>
<keyword evidence="12" id="KW-0274">FAD</keyword>
<keyword evidence="14" id="KW-0560">Oxidoreductase</keyword>
<feature type="compositionally biased region" description="Basic and acidic residues" evidence="21">
    <location>
        <begin position="210"/>
        <end position="219"/>
    </location>
</feature>
<evidence type="ECO:0000256" key="15">
    <source>
        <dbReference type="ARBA" id="ARBA00023004"/>
    </source>
</evidence>
<dbReference type="Pfam" id="PF01645">
    <property type="entry name" value="Glu_synthase"/>
    <property type="match status" value="1"/>
</dbReference>
<keyword evidence="13" id="KW-0315">Glutamine amidotransferase</keyword>
<dbReference type="InterPro" id="IPR013785">
    <property type="entry name" value="Aldolase_TIM"/>
</dbReference>
<feature type="domain" description="Glutamate synthase" evidence="23">
    <location>
        <begin position="118"/>
        <end position="411"/>
    </location>
</feature>
<keyword evidence="8" id="KW-0028">Amino-acid biosynthesis</keyword>
<dbReference type="EC" id="1.4.1.14" evidence="19"/>
<dbReference type="InterPro" id="IPR002489">
    <property type="entry name" value="Glu_synth_asu_C"/>
</dbReference>
<dbReference type="NCBIfam" id="TIGR01317">
    <property type="entry name" value="GOGAT_sm_gam"/>
    <property type="match status" value="1"/>
</dbReference>
<dbReference type="OrthoDB" id="4327079at2759"/>
<evidence type="ECO:0000259" key="23">
    <source>
        <dbReference type="Pfam" id="PF01645"/>
    </source>
</evidence>
<dbReference type="GO" id="GO:0016639">
    <property type="term" value="F:oxidoreductase activity, acting on the CH-NH2 group of donors, NAD or NADP as acceptor"/>
    <property type="evidence" value="ECO:0007669"/>
    <property type="project" value="InterPro"/>
</dbReference>
<dbReference type="PANTHER" id="PTHR43100:SF1">
    <property type="entry name" value="GLUTAMATE SYNTHASE [NADPH] SMALL CHAIN"/>
    <property type="match status" value="1"/>
</dbReference>
<keyword evidence="11" id="KW-0479">Metal-binding</keyword>
<evidence type="ECO:0000256" key="2">
    <source>
        <dbReference type="ARBA" id="ARBA00001927"/>
    </source>
</evidence>
<comment type="pathway">
    <text evidence="5">Nitrogen metabolism.</text>
</comment>
<dbReference type="GO" id="GO:0097054">
    <property type="term" value="P:L-glutamate biosynthetic process"/>
    <property type="evidence" value="ECO:0007669"/>
    <property type="project" value="UniProtKB-UniPathway"/>
</dbReference>
<evidence type="ECO:0000259" key="24">
    <source>
        <dbReference type="Pfam" id="PF04898"/>
    </source>
</evidence>
<dbReference type="SUPFAM" id="SSF51395">
    <property type="entry name" value="FMN-linked oxidoreductases"/>
    <property type="match status" value="1"/>
</dbReference>
<evidence type="ECO:0000256" key="10">
    <source>
        <dbReference type="ARBA" id="ARBA00022643"/>
    </source>
</evidence>
<evidence type="ECO:0000259" key="22">
    <source>
        <dbReference type="Pfam" id="PF01493"/>
    </source>
</evidence>
<dbReference type="GO" id="GO:0046872">
    <property type="term" value="F:metal ion binding"/>
    <property type="evidence" value="ECO:0007669"/>
    <property type="project" value="UniProtKB-KW"/>
</dbReference>
<feature type="domain" description="Glutamate synthase central-N" evidence="24">
    <location>
        <begin position="1"/>
        <end position="83"/>
    </location>
</feature>
<evidence type="ECO:0000256" key="18">
    <source>
        <dbReference type="ARBA" id="ARBA00023291"/>
    </source>
</evidence>
<dbReference type="InterPro" id="IPR051394">
    <property type="entry name" value="Glutamate_Synthase"/>
</dbReference>
<dbReference type="InterPro" id="IPR036485">
    <property type="entry name" value="Glu_synth_asu_C_sf"/>
</dbReference>
<keyword evidence="17" id="KW-0314">Glutamate biosynthesis</keyword>
<comment type="caution">
    <text evidence="27">The sequence shown here is derived from an EMBL/GenBank/DDBJ whole genome shotgun (WGS) entry which is preliminary data.</text>
</comment>
<dbReference type="PANTHER" id="PTHR43100">
    <property type="entry name" value="GLUTAMATE SYNTHASE [NADPH] SMALL CHAIN"/>
    <property type="match status" value="1"/>
</dbReference>
<dbReference type="Proteomes" id="UP000541610">
    <property type="component" value="Unassembled WGS sequence"/>
</dbReference>
<feature type="domain" description="FAD/NAD(P)-binding" evidence="25">
    <location>
        <begin position="1104"/>
        <end position="1430"/>
    </location>
</feature>
<evidence type="ECO:0000256" key="14">
    <source>
        <dbReference type="ARBA" id="ARBA00023002"/>
    </source>
</evidence>
<evidence type="ECO:0000256" key="12">
    <source>
        <dbReference type="ARBA" id="ARBA00022827"/>
    </source>
</evidence>
<evidence type="ECO:0000256" key="17">
    <source>
        <dbReference type="ARBA" id="ARBA00023164"/>
    </source>
</evidence>
<evidence type="ECO:0000256" key="11">
    <source>
        <dbReference type="ARBA" id="ARBA00022723"/>
    </source>
</evidence>
<dbReference type="InterPro" id="IPR006982">
    <property type="entry name" value="Glu_synth_centr_N"/>
</dbReference>
<evidence type="ECO:0000313" key="28">
    <source>
        <dbReference type="Proteomes" id="UP000541610"/>
    </source>
</evidence>
<keyword evidence="9" id="KW-0285">Flavoprotein</keyword>
<evidence type="ECO:0000256" key="4">
    <source>
        <dbReference type="ARBA" id="ARBA00004802"/>
    </source>
</evidence>
<evidence type="ECO:0000256" key="21">
    <source>
        <dbReference type="SAM" id="MobiDB-lite"/>
    </source>
</evidence>
<dbReference type="Gene3D" id="3.50.50.60">
    <property type="entry name" value="FAD/NAD(P)-binding domain"/>
    <property type="match status" value="2"/>
</dbReference>
<comment type="cofactor">
    <cofactor evidence="3">
        <name>FAD</name>
        <dbReference type="ChEBI" id="CHEBI:57692"/>
    </cofactor>
</comment>
<feature type="domain" description="Glutamate synthase alpha subunit C-terminal" evidence="22">
    <location>
        <begin position="552"/>
        <end position="661"/>
    </location>
</feature>
<evidence type="ECO:0000256" key="16">
    <source>
        <dbReference type="ARBA" id="ARBA00023014"/>
    </source>
</evidence>
<dbReference type="InterPro" id="IPR002932">
    <property type="entry name" value="Glu_synthdom"/>
</dbReference>
<evidence type="ECO:0000259" key="26">
    <source>
        <dbReference type="Pfam" id="PF14691"/>
    </source>
</evidence>
<evidence type="ECO:0000256" key="19">
    <source>
        <dbReference type="ARBA" id="ARBA00024383"/>
    </source>
</evidence>
<dbReference type="InterPro" id="IPR006005">
    <property type="entry name" value="Glut_synth_ssu1"/>
</dbReference>
<dbReference type="PRINTS" id="PR00419">
    <property type="entry name" value="ADXRDTASE"/>
</dbReference>
<gene>
    <name evidence="27" type="ORF">FOZ60_001645</name>
</gene>
<evidence type="ECO:0000256" key="6">
    <source>
        <dbReference type="ARBA" id="ARBA00004944"/>
    </source>
</evidence>
<keyword evidence="15" id="KW-0408">Iron</keyword>
<dbReference type="Gene3D" id="2.160.20.60">
    <property type="entry name" value="Glutamate synthase, alpha subunit, C-terminal domain"/>
    <property type="match status" value="2"/>
</dbReference>
<comment type="pathway">
    <text evidence="4">Energy metabolism; nitrogen metabolism.</text>
</comment>
<evidence type="ECO:0000256" key="8">
    <source>
        <dbReference type="ARBA" id="ARBA00022605"/>
    </source>
</evidence>
<comment type="pathway">
    <text evidence="6">Amino-acid biosynthesis; L-glutamate biosynthesis via GLT pathway; L-glutamate from 2-oxoglutarate and L-glutamine (NAD(+) route): step 1/1.</text>
</comment>
<comment type="cofactor">
    <cofactor evidence="1">
        <name>FMN</name>
        <dbReference type="ChEBI" id="CHEBI:58210"/>
    </cofactor>
</comment>
<evidence type="ECO:0000256" key="5">
    <source>
        <dbReference type="ARBA" id="ARBA00004909"/>
    </source>
</evidence>
<keyword evidence="10" id="KW-0288">FMN</keyword>
<reference evidence="27 28" key="1">
    <citation type="submission" date="2020-04" db="EMBL/GenBank/DDBJ databases">
        <title>Perkinsus olseni comparative genomics.</title>
        <authorList>
            <person name="Bogema D.R."/>
        </authorList>
    </citation>
    <scope>NUCLEOTIDE SEQUENCE [LARGE SCALE GENOMIC DNA]</scope>
    <source>
        <strain evidence="27">00978-12</strain>
    </source>
</reference>